<dbReference type="Pfam" id="PF00248">
    <property type="entry name" value="Aldo_ket_red"/>
    <property type="match status" value="1"/>
</dbReference>
<dbReference type="Proteomes" id="UP000199183">
    <property type="component" value="Unassembled WGS sequence"/>
</dbReference>
<accession>A0A1H4KW96</accession>
<evidence type="ECO:0000256" key="1">
    <source>
        <dbReference type="ARBA" id="ARBA00023002"/>
    </source>
</evidence>
<dbReference type="AlphaFoldDB" id="A0A1H4KW96"/>
<dbReference type="SUPFAM" id="SSF51430">
    <property type="entry name" value="NAD(P)-linked oxidoreductase"/>
    <property type="match status" value="1"/>
</dbReference>
<dbReference type="SUPFAM" id="SSF51735">
    <property type="entry name" value="NAD(P)-binding Rossmann-fold domains"/>
    <property type="match status" value="1"/>
</dbReference>
<dbReference type="InterPro" id="IPR036291">
    <property type="entry name" value="NAD(P)-bd_dom_sf"/>
</dbReference>
<dbReference type="Gene3D" id="3.20.20.100">
    <property type="entry name" value="NADP-dependent oxidoreductase domain"/>
    <property type="match status" value="1"/>
</dbReference>
<dbReference type="Gene3D" id="3.40.50.720">
    <property type="entry name" value="NAD(P)-binding Rossmann-like Domain"/>
    <property type="match status" value="1"/>
</dbReference>
<reference evidence="3 4" key="1">
    <citation type="submission" date="2016-10" db="EMBL/GenBank/DDBJ databases">
        <authorList>
            <person name="de Groot N.N."/>
        </authorList>
    </citation>
    <scope>NUCLEOTIDE SEQUENCE [LARGE SCALE GENOMIC DNA]</scope>
    <source>
        <strain evidence="3 4">DSM 21799</strain>
    </source>
</reference>
<dbReference type="GO" id="GO:0016491">
    <property type="term" value="F:oxidoreductase activity"/>
    <property type="evidence" value="ECO:0007669"/>
    <property type="project" value="UniProtKB-KW"/>
</dbReference>
<keyword evidence="1" id="KW-0560">Oxidoreductase</keyword>
<dbReference type="GO" id="GO:0005829">
    <property type="term" value="C:cytosol"/>
    <property type="evidence" value="ECO:0007669"/>
    <property type="project" value="TreeGrafter"/>
</dbReference>
<keyword evidence="4" id="KW-1185">Reference proteome</keyword>
<dbReference type="InterPro" id="IPR050523">
    <property type="entry name" value="AKR_Detox_Biosynth"/>
</dbReference>
<feature type="domain" description="NADP-dependent oxidoreductase" evidence="2">
    <location>
        <begin position="72"/>
        <end position="368"/>
    </location>
</feature>
<evidence type="ECO:0000313" key="3">
    <source>
        <dbReference type="EMBL" id="SEB62358.1"/>
    </source>
</evidence>
<dbReference type="EMBL" id="FNRY01000001">
    <property type="protein sequence ID" value="SEB62358.1"/>
    <property type="molecule type" value="Genomic_DNA"/>
</dbReference>
<name>A0A1H4KW96_9MICO</name>
<proteinExistence type="predicted"/>
<dbReference type="STRING" id="640635.SAMN04489806_1320"/>
<dbReference type="InterPro" id="IPR036812">
    <property type="entry name" value="NAD(P)_OxRdtase_dom_sf"/>
</dbReference>
<sequence length="380" mass="41179">MLNWSRHGDPSTIAGVIAFLASDDASYLTGTMIEINGGSHIRHNRGSTATATWRQAPMKGECMTADLSLPRVVLGTMTFGDTVDDEGSAKILGAALDAGVRWIDTANSYSDGRSEEILGNLLGSRDDIVLATKVGQPQSEVGDASLLAPERMRTAVEGSLRRLGRERIDIVYLHKPDRSTPIEDTLSMAATLVDEGKVGEFGVSNFSAWQICQIQQVAAQVGLPAPRLSQQMYNLVARRLDEEYAEFATTSGLETVIYNPLAGGLLTGRYRFESDATVGRFATARGAKEYRDRYWHEDLFEAVEKLHGIADQAGLGLPELAMRWCVSRTVVDAVLLGGSSEKHLHGNLTAIEEGPLPDDILAACDEVAAELRGPMPAYNR</sequence>
<evidence type="ECO:0000313" key="4">
    <source>
        <dbReference type="Proteomes" id="UP000199183"/>
    </source>
</evidence>
<dbReference type="PANTHER" id="PTHR43364:SF4">
    <property type="entry name" value="NAD(P)-LINKED OXIDOREDUCTASE SUPERFAMILY PROTEIN"/>
    <property type="match status" value="1"/>
</dbReference>
<evidence type="ECO:0000259" key="2">
    <source>
        <dbReference type="Pfam" id="PF00248"/>
    </source>
</evidence>
<dbReference type="PRINTS" id="PR00069">
    <property type="entry name" value="ALDKETRDTASE"/>
</dbReference>
<organism evidence="3 4">
    <name type="scientific">Paramicrobacterium humi</name>
    <dbReference type="NCBI Taxonomy" id="640635"/>
    <lineage>
        <taxon>Bacteria</taxon>
        <taxon>Bacillati</taxon>
        <taxon>Actinomycetota</taxon>
        <taxon>Actinomycetes</taxon>
        <taxon>Micrococcales</taxon>
        <taxon>Microbacteriaceae</taxon>
        <taxon>Paramicrobacterium</taxon>
    </lineage>
</organism>
<dbReference type="InterPro" id="IPR023210">
    <property type="entry name" value="NADP_OxRdtase_dom"/>
</dbReference>
<dbReference type="InterPro" id="IPR020471">
    <property type="entry name" value="AKR"/>
</dbReference>
<dbReference type="PANTHER" id="PTHR43364">
    <property type="entry name" value="NADH-SPECIFIC METHYLGLYOXAL REDUCTASE-RELATED"/>
    <property type="match status" value="1"/>
</dbReference>
<gene>
    <name evidence="3" type="ORF">SAMN04489806_1320</name>
</gene>
<protein>
    <submittedName>
        <fullName evidence="3">Predicted oxidoreductase</fullName>
    </submittedName>
</protein>